<dbReference type="Gramene" id="OGLUM11G09370.1">
    <property type="protein sequence ID" value="OGLUM11G09370.1"/>
    <property type="gene ID" value="OGLUM11G09370"/>
</dbReference>
<accession>A0A0E0BHT8</accession>
<reference evidence="1" key="1">
    <citation type="submission" date="2015-04" db="UniProtKB">
        <authorList>
            <consortium name="EnsemblPlants"/>
        </authorList>
    </citation>
    <scope>IDENTIFICATION</scope>
</reference>
<protein>
    <submittedName>
        <fullName evidence="1">Uncharacterized protein</fullName>
    </submittedName>
</protein>
<evidence type="ECO:0000313" key="1">
    <source>
        <dbReference type="EnsemblPlants" id="OGLUM11G09370.1"/>
    </source>
</evidence>
<organism evidence="1">
    <name type="scientific">Oryza glumipatula</name>
    <dbReference type="NCBI Taxonomy" id="40148"/>
    <lineage>
        <taxon>Eukaryota</taxon>
        <taxon>Viridiplantae</taxon>
        <taxon>Streptophyta</taxon>
        <taxon>Embryophyta</taxon>
        <taxon>Tracheophyta</taxon>
        <taxon>Spermatophyta</taxon>
        <taxon>Magnoliopsida</taxon>
        <taxon>Liliopsida</taxon>
        <taxon>Poales</taxon>
        <taxon>Poaceae</taxon>
        <taxon>BOP clade</taxon>
        <taxon>Oryzoideae</taxon>
        <taxon>Oryzeae</taxon>
        <taxon>Oryzinae</taxon>
        <taxon>Oryza</taxon>
    </lineage>
</organism>
<name>A0A0E0BHT8_9ORYZ</name>
<dbReference type="EnsemblPlants" id="OGLUM11G09370.1">
    <property type="protein sequence ID" value="OGLUM11G09370.1"/>
    <property type="gene ID" value="OGLUM11G09370"/>
</dbReference>
<dbReference type="HOGENOM" id="CLU_988233_0_0_1"/>
<proteinExistence type="predicted"/>
<dbReference type="Proteomes" id="UP000026961">
    <property type="component" value="Chromosome 11"/>
</dbReference>
<dbReference type="AlphaFoldDB" id="A0A0E0BHT8"/>
<keyword evidence="2" id="KW-1185">Reference proteome</keyword>
<reference evidence="1" key="2">
    <citation type="submission" date="2018-05" db="EMBL/GenBank/DDBJ databases">
        <title>OgluRS3 (Oryza glumaepatula Reference Sequence Version 3).</title>
        <authorList>
            <person name="Zhang J."/>
            <person name="Kudrna D."/>
            <person name="Lee S."/>
            <person name="Talag J."/>
            <person name="Welchert J."/>
            <person name="Wing R.A."/>
        </authorList>
    </citation>
    <scope>NUCLEOTIDE SEQUENCE [LARGE SCALE GENOMIC DNA]</scope>
</reference>
<sequence length="282" mass="30757">MGIQCLLLVWAPNGPSDSAQSMAKPLEGVLACWAFSWQGSILGETHALRQGPSLAKLVNLMPQLLLFGFHLCCPFDLRHLPPACAFAYVLGFGRPGQRSSWYTSNKPLKGKGEYGASTKTLQIVWYTMRRSVSADVLAETYIFLPAKNLNGKLPFRTPWRHVAVPYWVAGEPSRGWVIYTLTPGVTFTFTSSHFYHLLCGWYRFVSPCVHEISSPTSTSVTSALTPGFPDFSSMAPRKPAPASATGPDPGKIGEGHIRYLGASLIDKTELAKLFSAGVMAEG</sequence>
<evidence type="ECO:0000313" key="2">
    <source>
        <dbReference type="Proteomes" id="UP000026961"/>
    </source>
</evidence>